<proteinExistence type="inferred from homology"/>
<dbReference type="WBParaSite" id="MBELARI_LOCUS7570">
    <property type="protein sequence ID" value="MBELARI_LOCUS7570"/>
    <property type="gene ID" value="MBELARI_LOCUS7570"/>
</dbReference>
<dbReference type="PROSITE" id="PS50294">
    <property type="entry name" value="WD_REPEATS_REGION"/>
    <property type="match status" value="5"/>
</dbReference>
<dbReference type="GO" id="GO:0000118">
    <property type="term" value="C:histone deacetylase complex"/>
    <property type="evidence" value="ECO:0007669"/>
    <property type="project" value="TreeGrafter"/>
</dbReference>
<evidence type="ECO:0000256" key="9">
    <source>
        <dbReference type="SAM" id="MobiDB-lite"/>
    </source>
</evidence>
<dbReference type="Pfam" id="PF08513">
    <property type="entry name" value="LisH"/>
    <property type="match status" value="1"/>
</dbReference>
<dbReference type="Proteomes" id="UP000887575">
    <property type="component" value="Unassembled WGS sequence"/>
</dbReference>
<keyword evidence="2 8" id="KW-0853">WD repeat</keyword>
<dbReference type="PRINTS" id="PR00320">
    <property type="entry name" value="GPROTEINBRPT"/>
</dbReference>
<protein>
    <submittedName>
        <fullName evidence="11">LisH domain-containing protein</fullName>
    </submittedName>
</protein>
<evidence type="ECO:0000256" key="8">
    <source>
        <dbReference type="PROSITE-ProRule" id="PRU00221"/>
    </source>
</evidence>
<dbReference type="Pfam" id="PF00400">
    <property type="entry name" value="WD40"/>
    <property type="match status" value="7"/>
</dbReference>
<feature type="compositionally biased region" description="Polar residues" evidence="9">
    <location>
        <begin position="144"/>
        <end position="153"/>
    </location>
</feature>
<evidence type="ECO:0000256" key="4">
    <source>
        <dbReference type="ARBA" id="ARBA00023015"/>
    </source>
</evidence>
<dbReference type="GO" id="GO:0003714">
    <property type="term" value="F:transcription corepressor activity"/>
    <property type="evidence" value="ECO:0007669"/>
    <property type="project" value="InterPro"/>
</dbReference>
<name>A0AAF3JAY2_9BILA</name>
<evidence type="ECO:0000256" key="6">
    <source>
        <dbReference type="ARBA" id="ARBA00023242"/>
    </source>
</evidence>
<dbReference type="Gene3D" id="1.20.960.30">
    <property type="match status" value="1"/>
</dbReference>
<dbReference type="AlphaFoldDB" id="A0AAF3JAY2"/>
<evidence type="ECO:0000256" key="7">
    <source>
        <dbReference type="ARBA" id="ARBA00025741"/>
    </source>
</evidence>
<evidence type="ECO:0000256" key="5">
    <source>
        <dbReference type="ARBA" id="ARBA00023163"/>
    </source>
</evidence>
<comment type="similarity">
    <text evidence="7">Belongs to the WD repeat EBI family.</text>
</comment>
<dbReference type="InterPro" id="IPR045183">
    <property type="entry name" value="Ebi-like"/>
</dbReference>
<feature type="repeat" description="WD" evidence="8">
    <location>
        <begin position="405"/>
        <end position="446"/>
    </location>
</feature>
<keyword evidence="5" id="KW-0804">Transcription</keyword>
<dbReference type="InterPro" id="IPR019775">
    <property type="entry name" value="WD40_repeat_CS"/>
</dbReference>
<dbReference type="FunFam" id="2.130.10.10:FF:000218">
    <property type="entry name" value="WD40 repeat-containing protein HOS15"/>
    <property type="match status" value="1"/>
</dbReference>
<feature type="repeat" description="WD" evidence="8">
    <location>
        <begin position="447"/>
        <end position="488"/>
    </location>
</feature>
<feature type="repeat" description="WD" evidence="8">
    <location>
        <begin position="217"/>
        <end position="258"/>
    </location>
</feature>
<dbReference type="InterPro" id="IPR036322">
    <property type="entry name" value="WD40_repeat_dom_sf"/>
</dbReference>
<dbReference type="PROSITE" id="PS50082">
    <property type="entry name" value="WD_REPEATS_2"/>
    <property type="match status" value="6"/>
</dbReference>
<evidence type="ECO:0000256" key="1">
    <source>
        <dbReference type="ARBA" id="ARBA00004123"/>
    </source>
</evidence>
<feature type="repeat" description="WD" evidence="8">
    <location>
        <begin position="287"/>
        <end position="321"/>
    </location>
</feature>
<dbReference type="CDD" id="cd00200">
    <property type="entry name" value="WD40"/>
    <property type="match status" value="1"/>
</dbReference>
<dbReference type="InterPro" id="IPR020472">
    <property type="entry name" value="WD40_PAC1"/>
</dbReference>
<dbReference type="PANTHER" id="PTHR22846:SF2">
    <property type="entry name" value="F-BOX-LIKE_WD REPEAT-CONTAINING PROTEIN EBI"/>
    <property type="match status" value="1"/>
</dbReference>
<sequence>MSFSSDELNLLVFRYLLEAGFEHTAFVFAAESRVSQVETSSREIPHAALIKILQRGMFYAESELISMVPNANEASQVLKERLTLFDAAQEKEVLRHKMRDVAAAAAELSIKAEDGPSTSNDNQLSATSNDSQKARDRQARNDRQCNTPKQNGVSKKGFAKIKQEVENSPNGVLPVIKKQMAASMAYSQGTNGVNGNEKGKDLNLEHIEIEKSRVRMFKKHLHEVFICSWSPKEDVLASGSGDSTARIWNLQDCEDMRNPDSKYENGYLFKHYLGVIQQDQKPANKDVTSIDWHRNGGKIATGCYDGFARIWDTTNGQLHSTLGAHKGPIFALRWNPSGDLVLSAGVDKSTIVWDPIKSQNKQQFQFHSASALDVDWISDDTFASCSTDQTINVCRVGCDRPIRTYTGHASEVNAVRFDSFSKRLASCSDDMSIKIWSLTEDEPVHTFKQHSREIYTIRWSPQGSILASASFDTTVRVWDGNEGREVAVLHRHTDPVYSVAFGPNGKFIASGSFDRSVIVWDVNMAQPVTAWKGNKEEGGVFEVAFNRTGEKLAACTSDGALIIMDIRFLKRGHDGTIHPLHRINTSR</sequence>
<keyword evidence="6" id="KW-0539">Nucleus</keyword>
<accession>A0AAF3JAY2</accession>
<evidence type="ECO:0000256" key="3">
    <source>
        <dbReference type="ARBA" id="ARBA00022737"/>
    </source>
</evidence>
<keyword evidence="4" id="KW-0805">Transcription regulation</keyword>
<dbReference type="PROSITE" id="PS50896">
    <property type="entry name" value="LISH"/>
    <property type="match status" value="1"/>
</dbReference>
<feature type="compositionally biased region" description="Basic and acidic residues" evidence="9">
    <location>
        <begin position="132"/>
        <end position="143"/>
    </location>
</feature>
<keyword evidence="3" id="KW-0677">Repeat</keyword>
<dbReference type="PANTHER" id="PTHR22846">
    <property type="entry name" value="WD40 REPEAT PROTEIN"/>
    <property type="match status" value="1"/>
</dbReference>
<evidence type="ECO:0000256" key="2">
    <source>
        <dbReference type="ARBA" id="ARBA00022574"/>
    </source>
</evidence>
<feature type="repeat" description="WD" evidence="8">
    <location>
        <begin position="489"/>
        <end position="530"/>
    </location>
</feature>
<dbReference type="PROSITE" id="PS00678">
    <property type="entry name" value="WD_REPEATS_1"/>
    <property type="match status" value="3"/>
</dbReference>
<feature type="compositionally biased region" description="Polar residues" evidence="9">
    <location>
        <begin position="116"/>
        <end position="131"/>
    </location>
</feature>
<feature type="repeat" description="WD" evidence="8">
    <location>
        <begin position="322"/>
        <end position="354"/>
    </location>
</feature>
<evidence type="ECO:0000313" key="10">
    <source>
        <dbReference type="Proteomes" id="UP000887575"/>
    </source>
</evidence>
<dbReference type="SMART" id="SM00667">
    <property type="entry name" value="LisH"/>
    <property type="match status" value="1"/>
</dbReference>
<dbReference type="GO" id="GO:0006357">
    <property type="term" value="P:regulation of transcription by RNA polymerase II"/>
    <property type="evidence" value="ECO:0007669"/>
    <property type="project" value="TreeGrafter"/>
</dbReference>
<evidence type="ECO:0000313" key="11">
    <source>
        <dbReference type="WBParaSite" id="MBELARI_LOCUS7570"/>
    </source>
</evidence>
<organism evidence="10 11">
    <name type="scientific">Mesorhabditis belari</name>
    <dbReference type="NCBI Taxonomy" id="2138241"/>
    <lineage>
        <taxon>Eukaryota</taxon>
        <taxon>Metazoa</taxon>
        <taxon>Ecdysozoa</taxon>
        <taxon>Nematoda</taxon>
        <taxon>Chromadorea</taxon>
        <taxon>Rhabditida</taxon>
        <taxon>Rhabditina</taxon>
        <taxon>Rhabditomorpha</taxon>
        <taxon>Rhabditoidea</taxon>
        <taxon>Rhabditidae</taxon>
        <taxon>Mesorhabditinae</taxon>
        <taxon>Mesorhabditis</taxon>
    </lineage>
</organism>
<dbReference type="InterPro" id="IPR006594">
    <property type="entry name" value="LisH"/>
</dbReference>
<dbReference type="SUPFAM" id="SSF50978">
    <property type="entry name" value="WD40 repeat-like"/>
    <property type="match status" value="1"/>
</dbReference>
<comment type="subcellular location">
    <subcellularLocation>
        <location evidence="1">Nucleus</location>
    </subcellularLocation>
</comment>
<dbReference type="InterPro" id="IPR015943">
    <property type="entry name" value="WD40/YVTN_repeat-like_dom_sf"/>
</dbReference>
<dbReference type="Gene3D" id="2.130.10.10">
    <property type="entry name" value="YVTN repeat-like/Quinoprotein amine dehydrogenase"/>
    <property type="match status" value="1"/>
</dbReference>
<dbReference type="SMART" id="SM00320">
    <property type="entry name" value="WD40"/>
    <property type="match status" value="8"/>
</dbReference>
<keyword evidence="10" id="KW-1185">Reference proteome</keyword>
<dbReference type="FunFam" id="1.20.960.30:FF:000001">
    <property type="entry name" value="F-box-like/WD repeat-containing protein TBL1XR1"/>
    <property type="match status" value="1"/>
</dbReference>
<reference evidence="11" key="1">
    <citation type="submission" date="2024-02" db="UniProtKB">
        <authorList>
            <consortium name="WormBaseParasite"/>
        </authorList>
    </citation>
    <scope>IDENTIFICATION</scope>
</reference>
<feature type="region of interest" description="Disordered" evidence="9">
    <location>
        <begin position="112"/>
        <end position="158"/>
    </location>
</feature>
<dbReference type="InterPro" id="IPR001680">
    <property type="entry name" value="WD40_rpt"/>
</dbReference>